<feature type="domain" description="Glycosyltransferase 2-like" evidence="2">
    <location>
        <begin position="5"/>
        <end position="101"/>
    </location>
</feature>
<reference evidence="3 4" key="1">
    <citation type="submission" date="2017-06" db="EMBL/GenBank/DDBJ databases">
        <title>Genome Sequencing of the methanotroph Methylovulum psychrotolerants str. HV10-M2 isolated from a high-altitude environment.</title>
        <authorList>
            <person name="Mateos-Rivera A."/>
        </authorList>
    </citation>
    <scope>NUCLEOTIDE SEQUENCE [LARGE SCALE GENOMIC DNA]</scope>
    <source>
        <strain evidence="3 4">HV10_M2</strain>
    </source>
</reference>
<evidence type="ECO:0000256" key="1">
    <source>
        <dbReference type="ARBA" id="ARBA00038494"/>
    </source>
</evidence>
<dbReference type="Proteomes" id="UP000197019">
    <property type="component" value="Chromosome"/>
</dbReference>
<evidence type="ECO:0000259" key="2">
    <source>
        <dbReference type="Pfam" id="PF00535"/>
    </source>
</evidence>
<proteinExistence type="inferred from homology"/>
<dbReference type="CDD" id="cd02511">
    <property type="entry name" value="Beta4Glucosyltransferase"/>
    <property type="match status" value="1"/>
</dbReference>
<dbReference type="PANTHER" id="PTHR43630">
    <property type="entry name" value="POLY-BETA-1,6-N-ACETYL-D-GLUCOSAMINE SYNTHASE"/>
    <property type="match status" value="1"/>
</dbReference>
<dbReference type="PANTHER" id="PTHR43630:SF2">
    <property type="entry name" value="GLYCOSYLTRANSFERASE"/>
    <property type="match status" value="1"/>
</dbReference>
<protein>
    <submittedName>
        <fullName evidence="3">Glycosyl transferase</fullName>
    </submittedName>
</protein>
<dbReference type="SUPFAM" id="SSF53448">
    <property type="entry name" value="Nucleotide-diphospho-sugar transferases"/>
    <property type="match status" value="1"/>
</dbReference>
<accession>A0A1Z4BWL6</accession>
<dbReference type="Pfam" id="PF00535">
    <property type="entry name" value="Glycos_transf_2"/>
    <property type="match status" value="1"/>
</dbReference>
<dbReference type="AlphaFoldDB" id="A0A1Z4BWL6"/>
<dbReference type="KEGG" id="mpsy:CEK71_06250"/>
<keyword evidence="3" id="KW-0808">Transferase</keyword>
<dbReference type="InterPro" id="IPR001173">
    <property type="entry name" value="Glyco_trans_2-like"/>
</dbReference>
<organism evidence="3 4">
    <name type="scientific">Methylovulum psychrotolerans</name>
    <dbReference type="NCBI Taxonomy" id="1704499"/>
    <lineage>
        <taxon>Bacteria</taxon>
        <taxon>Pseudomonadati</taxon>
        <taxon>Pseudomonadota</taxon>
        <taxon>Gammaproteobacteria</taxon>
        <taxon>Methylococcales</taxon>
        <taxon>Methylococcaceae</taxon>
        <taxon>Methylovulum</taxon>
    </lineage>
</organism>
<comment type="similarity">
    <text evidence="1">Belongs to the glycosyltransferase 2 family. WaaE/KdtX subfamily.</text>
</comment>
<dbReference type="OrthoDB" id="9815923at2"/>
<dbReference type="EMBL" id="CP022129">
    <property type="protein sequence ID" value="ASF45706.1"/>
    <property type="molecule type" value="Genomic_DNA"/>
</dbReference>
<keyword evidence="4" id="KW-1185">Reference proteome</keyword>
<name>A0A1Z4BWL6_9GAMM</name>
<dbReference type="RefSeq" id="WP_088618582.1">
    <property type="nucleotide sequence ID" value="NZ_CP022129.1"/>
</dbReference>
<evidence type="ECO:0000313" key="3">
    <source>
        <dbReference type="EMBL" id="ASF45706.1"/>
    </source>
</evidence>
<evidence type="ECO:0000313" key="4">
    <source>
        <dbReference type="Proteomes" id="UP000197019"/>
    </source>
</evidence>
<sequence length="298" mass="34546">MLNLTIIVLTFNEERHIRRCLDSFSGIASRVVVVDSGSSDQTREIAANSGADVYGNPWLNYAKQFNWALDHCNIRTDWVMRLDADEIVTPALALQLRQQLALIPAATAGITINRQIHFMGKWIRHGAIYPIRTLRVWRNGRGRCENRWMDEHILVEGDIHHINADIADINLNNITWWINKHNHYASREAVDLLMGENNNTAGEAAKAMNAQAHIKRWIKHHIYAHLPLGMRALCYFLYRYFFRLGFLDGWPGLVFHVLQGLWYRFLVDVKVYELRQLIVERGQPLAQVVKDEYGYDIS</sequence>
<dbReference type="GO" id="GO:0016740">
    <property type="term" value="F:transferase activity"/>
    <property type="evidence" value="ECO:0007669"/>
    <property type="project" value="UniProtKB-KW"/>
</dbReference>
<dbReference type="InterPro" id="IPR029044">
    <property type="entry name" value="Nucleotide-diphossugar_trans"/>
</dbReference>
<dbReference type="Gene3D" id="3.90.550.10">
    <property type="entry name" value="Spore Coat Polysaccharide Biosynthesis Protein SpsA, Chain A"/>
    <property type="match status" value="1"/>
</dbReference>
<gene>
    <name evidence="3" type="ORF">CEK71_06250</name>
</gene>